<accession>A0A1A9B0F8</accession>
<name>A0A1A9B0F8_PLESH</name>
<proteinExistence type="predicted"/>
<sequence>MAMVYLAINAVLALVSVYAIGDLLGGWSVSYVAAIALIVFLPRWFALPAMVGAMYCWQWSPLVAVAVLGWPLLLSLYGQGLEKLPELNSRWRRVPSL</sequence>
<dbReference type="RefSeq" id="WP_010864562.1">
    <property type="nucleotide sequence ID" value="NZ_CP027852.1"/>
</dbReference>
<evidence type="ECO:0000313" key="1">
    <source>
        <dbReference type="EMBL" id="MBO1108649.1"/>
    </source>
</evidence>
<dbReference type="KEGG" id="pshi:SAMEA2665130_2519"/>
<evidence type="ECO:0000313" key="2">
    <source>
        <dbReference type="Proteomes" id="UP000664658"/>
    </source>
</evidence>
<gene>
    <name evidence="1" type="ORF">J2R62_10480</name>
</gene>
<protein>
    <submittedName>
        <fullName evidence="1">Uncharacterized protein</fullName>
    </submittedName>
</protein>
<dbReference type="Proteomes" id="UP000664658">
    <property type="component" value="Unassembled WGS sequence"/>
</dbReference>
<organism evidence="1 2">
    <name type="scientific">Plesiomonas shigelloides</name>
    <name type="common">Aeromonas shigelloides</name>
    <dbReference type="NCBI Taxonomy" id="703"/>
    <lineage>
        <taxon>Bacteria</taxon>
        <taxon>Pseudomonadati</taxon>
        <taxon>Pseudomonadota</taxon>
        <taxon>Gammaproteobacteria</taxon>
        <taxon>Enterobacterales</taxon>
        <taxon>Enterobacteriaceae</taxon>
        <taxon>Plesiomonas</taxon>
    </lineage>
</organism>
<dbReference type="EMBL" id="JAFNAA010000010">
    <property type="protein sequence ID" value="MBO1108649.1"/>
    <property type="molecule type" value="Genomic_DNA"/>
</dbReference>
<dbReference type="AlphaFoldDB" id="A0A1A9B0F8"/>
<comment type="caution">
    <text evidence="1">The sequence shown here is derived from an EMBL/GenBank/DDBJ whole genome shotgun (WGS) entry which is preliminary data.</text>
</comment>
<reference evidence="1" key="1">
    <citation type="submission" date="2021-03" db="EMBL/GenBank/DDBJ databases">
        <title>Plesiomonas shigelloides zfcc0051, isolated from zebrafish feces.</title>
        <authorList>
            <person name="Vanderhoek Z."/>
            <person name="Gaulke C."/>
        </authorList>
    </citation>
    <scope>NUCLEOTIDE SEQUENCE</scope>
    <source>
        <strain evidence="1">Zfcc0051</strain>
    </source>
</reference>